<dbReference type="STRING" id="880526.GCA_000427365_02290"/>
<protein>
    <submittedName>
        <fullName evidence="2">Uncharacterized protein</fullName>
    </submittedName>
</protein>
<name>A0A379MR01_9BACT</name>
<accession>A0A379MR01</accession>
<dbReference type="InterPro" id="IPR046110">
    <property type="entry name" value="DUF6047"/>
</dbReference>
<feature type="region of interest" description="Disordered" evidence="1">
    <location>
        <begin position="299"/>
        <end position="346"/>
    </location>
</feature>
<sequence>MPAAGKQHVEADKRISLRDAVFIIKSGLPLFDATTEHGRLARRKDYKEYIAHNEQGRWKEFMQEKGSKYTAVATDRGVMLFSQTRIGEKALHTYLQECADNYFHPMKSTGMLRIYEVSSPTADVAAKADNYIDRLSRRDQRSDSAGLRYSRYGAYPDKMLSADVLIGAVCTEKYDMRPDFHDFDRFTGDNALKIDRKNYEIATLLYIAENGFADHLAADYFHPFDRMADFRPLAEKLGDTMRAKSENPQSEHDFGYAALQQEAKALARDMLESDYHIRDGEFALGQSAGKMLPSVPALRQQPVLRSAEAPAPTNRPTMKPSGTVAQQPVRRVPSVKSSRGKGHSVS</sequence>
<dbReference type="Proteomes" id="UP000255233">
    <property type="component" value="Unassembled WGS sequence"/>
</dbReference>
<evidence type="ECO:0000313" key="2">
    <source>
        <dbReference type="EMBL" id="SUE34144.1"/>
    </source>
</evidence>
<evidence type="ECO:0000256" key="1">
    <source>
        <dbReference type="SAM" id="MobiDB-lite"/>
    </source>
</evidence>
<dbReference type="EMBL" id="UGVL01000001">
    <property type="protein sequence ID" value="SUE34144.1"/>
    <property type="molecule type" value="Genomic_DNA"/>
</dbReference>
<dbReference type="AlphaFoldDB" id="A0A379MR01"/>
<gene>
    <name evidence="2" type="ORF">NCTC11190_01362</name>
</gene>
<organism evidence="2 3">
    <name type="scientific">Rikenella microfusus</name>
    <dbReference type="NCBI Taxonomy" id="28139"/>
    <lineage>
        <taxon>Bacteria</taxon>
        <taxon>Pseudomonadati</taxon>
        <taxon>Bacteroidota</taxon>
        <taxon>Bacteroidia</taxon>
        <taxon>Bacteroidales</taxon>
        <taxon>Rikenellaceae</taxon>
        <taxon>Rikenella</taxon>
    </lineage>
</organism>
<dbReference type="Pfam" id="PF19513">
    <property type="entry name" value="DUF6047"/>
    <property type="match status" value="1"/>
</dbReference>
<keyword evidence="3" id="KW-1185">Reference proteome</keyword>
<proteinExistence type="predicted"/>
<evidence type="ECO:0000313" key="3">
    <source>
        <dbReference type="Proteomes" id="UP000255233"/>
    </source>
</evidence>
<reference evidence="2 3" key="1">
    <citation type="submission" date="2018-06" db="EMBL/GenBank/DDBJ databases">
        <authorList>
            <consortium name="Pathogen Informatics"/>
            <person name="Doyle S."/>
        </authorList>
    </citation>
    <scope>NUCLEOTIDE SEQUENCE [LARGE SCALE GENOMIC DNA]</scope>
    <source>
        <strain evidence="2 3">NCTC11190</strain>
    </source>
</reference>